<dbReference type="Gene3D" id="3.80.10.10">
    <property type="entry name" value="Ribonuclease Inhibitor"/>
    <property type="match status" value="1"/>
</dbReference>
<dbReference type="SUPFAM" id="SSF52047">
    <property type="entry name" value="RNI-like"/>
    <property type="match status" value="1"/>
</dbReference>
<dbReference type="Gene3D" id="1.20.1280.50">
    <property type="match status" value="1"/>
</dbReference>
<gene>
    <name evidence="2" type="ORF">J3Q64DRAFT_1817343</name>
</gene>
<feature type="domain" description="F-box" evidence="1">
    <location>
        <begin position="1"/>
        <end position="46"/>
    </location>
</feature>
<evidence type="ECO:0000313" key="2">
    <source>
        <dbReference type="EMBL" id="KAL0096980.1"/>
    </source>
</evidence>
<dbReference type="Proteomes" id="UP001448207">
    <property type="component" value="Unassembled WGS sequence"/>
</dbReference>
<dbReference type="InterPro" id="IPR032675">
    <property type="entry name" value="LRR_dom_sf"/>
</dbReference>
<reference evidence="2 3" key="1">
    <citation type="submission" date="2024-04" db="EMBL/GenBank/DDBJ databases">
        <title>Symmetric and asymmetric DNA N6-adenine methylation regulates different biological responses in Mucorales.</title>
        <authorList>
            <consortium name="Lawrence Berkeley National Laboratory"/>
            <person name="Lax C."/>
            <person name="Mondo S.J."/>
            <person name="Osorio-Concepcion M."/>
            <person name="Muszewska A."/>
            <person name="Corrochano-Luque M."/>
            <person name="Gutierrez G."/>
            <person name="Riley R."/>
            <person name="Lipzen A."/>
            <person name="Guo J."/>
            <person name="Hundley H."/>
            <person name="Amirebrahimi M."/>
            <person name="Ng V."/>
            <person name="Lorenzo-Gutierrez D."/>
            <person name="Binder U."/>
            <person name="Yang J."/>
            <person name="Song Y."/>
            <person name="Canovas D."/>
            <person name="Navarro E."/>
            <person name="Freitag M."/>
            <person name="Gabaldon T."/>
            <person name="Grigoriev I.V."/>
            <person name="Corrochano L.M."/>
            <person name="Nicolas F.E."/>
            <person name="Garre V."/>
        </authorList>
    </citation>
    <scope>NUCLEOTIDE SEQUENCE [LARGE SCALE GENOMIC DNA]</scope>
    <source>
        <strain evidence="2 3">L51</strain>
    </source>
</reference>
<dbReference type="PROSITE" id="PS50181">
    <property type="entry name" value="FBOX"/>
    <property type="match status" value="1"/>
</dbReference>
<accession>A0ABR3BF06</accession>
<dbReference type="EMBL" id="JBCLYO010000001">
    <property type="protein sequence ID" value="KAL0096980.1"/>
    <property type="molecule type" value="Genomic_DNA"/>
</dbReference>
<evidence type="ECO:0000313" key="3">
    <source>
        <dbReference type="Proteomes" id="UP001448207"/>
    </source>
</evidence>
<organism evidence="2 3">
    <name type="scientific">Phycomyces blakesleeanus</name>
    <dbReference type="NCBI Taxonomy" id="4837"/>
    <lineage>
        <taxon>Eukaryota</taxon>
        <taxon>Fungi</taxon>
        <taxon>Fungi incertae sedis</taxon>
        <taxon>Mucoromycota</taxon>
        <taxon>Mucoromycotina</taxon>
        <taxon>Mucoromycetes</taxon>
        <taxon>Mucorales</taxon>
        <taxon>Phycomycetaceae</taxon>
        <taxon>Phycomyces</taxon>
    </lineage>
</organism>
<sequence>MFLSELPQEILLNISQYISLKDRDSCSYVCKAWKAPFQESMYFDLFVDTIQNLEKWCRTLDDPGYTKQDTGRILRSLHLGYCIRLTSEQLYTIQKTFPSIKSLYLQNLYLKPAFVGTKTDWSLWKSLTELRIDFYETHGTEPDNAFINTVSNLPLLRRLDLGGNAFNCVHQTFTMSDFELLHTRLIHLKDLRLSSYSLDLSESDFELMTEVLPAKKITFFSIISNNTDHRWLYYLARKYLNLEMLKFSSGNKNDESEEQRNDIISLLRSLAHPFQHLVGLDVGDPNYPFKEFLLFWELVVFLKIPLRHLGVYACEVLSDRMTSEVLQDLTKVAMKMCSSRFSETINELTFSCQKPMEIPTDLIKRTDVFHYPLDPFQLDDLLDEKIFLQSLYFSGANIGTNPKSFSISKRYRLRSVEANGSKLTSYVLRYLSFYCRNFDTVNLRFTKLFGSITSIRGCPFIDLTYTRFLSLYMMRTFFIINDSPKSEDSPNITLVIRPVSDIPPKEDVSIAIFVIGAQKMYM</sequence>
<keyword evidence="3" id="KW-1185">Reference proteome</keyword>
<proteinExistence type="predicted"/>
<dbReference type="Pfam" id="PF12937">
    <property type="entry name" value="F-box-like"/>
    <property type="match status" value="1"/>
</dbReference>
<dbReference type="InterPro" id="IPR001810">
    <property type="entry name" value="F-box_dom"/>
</dbReference>
<evidence type="ECO:0000259" key="1">
    <source>
        <dbReference type="PROSITE" id="PS50181"/>
    </source>
</evidence>
<dbReference type="InterPro" id="IPR036047">
    <property type="entry name" value="F-box-like_dom_sf"/>
</dbReference>
<comment type="caution">
    <text evidence="2">The sequence shown here is derived from an EMBL/GenBank/DDBJ whole genome shotgun (WGS) entry which is preliminary data.</text>
</comment>
<protein>
    <recommendedName>
        <fullName evidence="1">F-box domain-containing protein</fullName>
    </recommendedName>
</protein>
<dbReference type="SUPFAM" id="SSF81383">
    <property type="entry name" value="F-box domain"/>
    <property type="match status" value="1"/>
</dbReference>
<name>A0ABR3BF06_PHYBL</name>